<evidence type="ECO:0000313" key="1">
    <source>
        <dbReference type="EMBL" id="AXC14975.1"/>
    </source>
</evidence>
<dbReference type="AlphaFoldDB" id="A0A2Z5G8J3"/>
<name>A0A2Z5G8J3_9BACT</name>
<dbReference type="KEGG" id="abas:ACPOL_5729"/>
<proteinExistence type="predicted"/>
<evidence type="ECO:0000313" key="2">
    <source>
        <dbReference type="Proteomes" id="UP000253606"/>
    </source>
</evidence>
<sequence length="189" mass="20903">MSNTGCFAIGANQIAKPEALSRHPDLAIRPKFGTGVPLEPNPQLRRTFDESLVQIQARNANASALRKVRSGQVFPAAVTLGEVNPREFKSTSQFNPKQSKFAPRVRHQALTARFIYRWSECINYDHVETLLAQGNPGGQTSGSTANYQCITGAVLVRIRFRSSYHPSANHLSIPSLCSKQRHQDDEASE</sequence>
<keyword evidence="2" id="KW-1185">Reference proteome</keyword>
<accession>A0A2Z5G8J3</accession>
<gene>
    <name evidence="1" type="ORF">ACPOL_5729</name>
</gene>
<organism evidence="1 2">
    <name type="scientific">Acidisarcina polymorpha</name>
    <dbReference type="NCBI Taxonomy" id="2211140"/>
    <lineage>
        <taxon>Bacteria</taxon>
        <taxon>Pseudomonadati</taxon>
        <taxon>Acidobacteriota</taxon>
        <taxon>Terriglobia</taxon>
        <taxon>Terriglobales</taxon>
        <taxon>Acidobacteriaceae</taxon>
        <taxon>Acidisarcina</taxon>
    </lineage>
</organism>
<dbReference type="Proteomes" id="UP000253606">
    <property type="component" value="Chromosome"/>
</dbReference>
<dbReference type="EMBL" id="CP030840">
    <property type="protein sequence ID" value="AXC14975.1"/>
    <property type="molecule type" value="Genomic_DNA"/>
</dbReference>
<reference evidence="1 2" key="1">
    <citation type="journal article" date="2018" name="Front. Microbiol.">
        <title>Hydrolytic Capabilities as a Key to Environmental Success: Chitinolytic and Cellulolytic Acidobacteria From Acidic Sub-arctic Soils and Boreal Peatlands.</title>
        <authorList>
            <person name="Belova S.E."/>
            <person name="Ravin N.V."/>
            <person name="Pankratov T.A."/>
            <person name="Rakitin A.L."/>
            <person name="Ivanova A.A."/>
            <person name="Beletsky A.V."/>
            <person name="Mardanov A.V."/>
            <person name="Sinninghe Damste J.S."/>
            <person name="Dedysh S.N."/>
        </authorList>
    </citation>
    <scope>NUCLEOTIDE SEQUENCE [LARGE SCALE GENOMIC DNA]</scope>
    <source>
        <strain evidence="1 2">SBC82</strain>
    </source>
</reference>
<protein>
    <submittedName>
        <fullName evidence="1">Uncharacterized protein</fullName>
    </submittedName>
</protein>